<evidence type="ECO:0000313" key="2">
    <source>
        <dbReference type="Proteomes" id="UP000287166"/>
    </source>
</evidence>
<dbReference type="RefSeq" id="XP_027619797.1">
    <property type="nucleotide sequence ID" value="XM_027763996.1"/>
</dbReference>
<dbReference type="Proteomes" id="UP000287166">
    <property type="component" value="Unassembled WGS sequence"/>
</dbReference>
<dbReference type="AlphaFoldDB" id="A0A401H397"/>
<dbReference type="GeneID" id="38785801"/>
<proteinExistence type="predicted"/>
<gene>
    <name evidence="1" type="ORF">SCP_1402920</name>
</gene>
<keyword evidence="2" id="KW-1185">Reference proteome</keyword>
<accession>A0A401H397</accession>
<reference evidence="1 2" key="1">
    <citation type="journal article" date="2018" name="Sci. Rep.">
        <title>Genome sequence of the cauliflower mushroom Sparassis crispa (Hanabiratake) and its association with beneficial usage.</title>
        <authorList>
            <person name="Kiyama R."/>
            <person name="Furutani Y."/>
            <person name="Kawaguchi K."/>
            <person name="Nakanishi T."/>
        </authorList>
    </citation>
    <scope>NUCLEOTIDE SEQUENCE [LARGE SCALE GENOMIC DNA]</scope>
</reference>
<protein>
    <submittedName>
        <fullName evidence="1">Uncharacterized protein</fullName>
    </submittedName>
</protein>
<evidence type="ECO:0000313" key="1">
    <source>
        <dbReference type="EMBL" id="GBE88884.1"/>
    </source>
</evidence>
<name>A0A401H397_9APHY</name>
<dbReference type="EMBL" id="BFAD01000014">
    <property type="protein sequence ID" value="GBE88884.1"/>
    <property type="molecule type" value="Genomic_DNA"/>
</dbReference>
<comment type="caution">
    <text evidence="1">The sequence shown here is derived from an EMBL/GenBank/DDBJ whole genome shotgun (WGS) entry which is preliminary data.</text>
</comment>
<sequence>MKYGTIQDKEEVEEKTLSEKLGAEKIRRTLVSPPELVQSTGGYLFRRPRKGLRQDRRAQSLARPYLGTYLHIYLPTATTEVMRPRVENAREGRDMQNGRRVYREHCVSKIVIPCMASEGAFLVFYVTLSLSGLRQ</sequence>
<dbReference type="InParanoid" id="A0A401H397"/>
<organism evidence="1 2">
    <name type="scientific">Sparassis crispa</name>
    <dbReference type="NCBI Taxonomy" id="139825"/>
    <lineage>
        <taxon>Eukaryota</taxon>
        <taxon>Fungi</taxon>
        <taxon>Dikarya</taxon>
        <taxon>Basidiomycota</taxon>
        <taxon>Agaricomycotina</taxon>
        <taxon>Agaricomycetes</taxon>
        <taxon>Polyporales</taxon>
        <taxon>Sparassidaceae</taxon>
        <taxon>Sparassis</taxon>
    </lineage>
</organism>